<dbReference type="Proteomes" id="UP000317550">
    <property type="component" value="Chromosome"/>
</dbReference>
<dbReference type="AlphaFoldDB" id="A0A516SB63"/>
<evidence type="ECO:0000313" key="3">
    <source>
        <dbReference type="EMBL" id="QDQ25386.1"/>
    </source>
</evidence>
<dbReference type="Pfam" id="PF00072">
    <property type="entry name" value="Response_reg"/>
    <property type="match status" value="1"/>
</dbReference>
<dbReference type="InterPro" id="IPR052893">
    <property type="entry name" value="TCS_response_regulator"/>
</dbReference>
<dbReference type="Gene3D" id="3.40.50.2300">
    <property type="match status" value="1"/>
</dbReference>
<dbReference type="PANTHER" id="PTHR44520:SF1">
    <property type="entry name" value="TWO-COMPONENT SYSTEM REGULATORY PROTEIN"/>
    <property type="match status" value="1"/>
</dbReference>
<name>A0A516SB63_9NEIS</name>
<sequence>MQAQQPTHILLVEDDPHDAELSMELLRESNFANALTWVKDGLEALDFIYCREAFAQRTPELPGLILLDLNMPRVDGTEVLAILKADERTKHIPVVVMTTSDLECDILMARELGATCYVIKPVDLLAMSKVVNNTGLNWILVDQRSTQ</sequence>
<protein>
    <submittedName>
        <fullName evidence="3">Response regulator</fullName>
    </submittedName>
</protein>
<feature type="modified residue" description="4-aspartylphosphate" evidence="1">
    <location>
        <position position="68"/>
    </location>
</feature>
<keyword evidence="1" id="KW-0597">Phosphoprotein</keyword>
<dbReference type="InterPro" id="IPR001789">
    <property type="entry name" value="Sig_transdc_resp-reg_receiver"/>
</dbReference>
<keyword evidence="4" id="KW-1185">Reference proteome</keyword>
<accession>A0A516SB63</accession>
<organism evidence="3 4">
    <name type="scientific">Chitinimonas arctica</name>
    <dbReference type="NCBI Taxonomy" id="2594795"/>
    <lineage>
        <taxon>Bacteria</taxon>
        <taxon>Pseudomonadati</taxon>
        <taxon>Pseudomonadota</taxon>
        <taxon>Betaproteobacteria</taxon>
        <taxon>Neisseriales</taxon>
        <taxon>Chitinibacteraceae</taxon>
        <taxon>Chitinimonas</taxon>
    </lineage>
</organism>
<evidence type="ECO:0000313" key="4">
    <source>
        <dbReference type="Proteomes" id="UP000317550"/>
    </source>
</evidence>
<dbReference type="RefSeq" id="WP_143856311.1">
    <property type="nucleotide sequence ID" value="NZ_CP041730.1"/>
</dbReference>
<reference evidence="4" key="1">
    <citation type="submission" date="2019-07" db="EMBL/GenBank/DDBJ databases">
        <title>Chitinimonas sp. nov., isolated from Ny-Alesund, arctica soil.</title>
        <authorList>
            <person name="Xu Q."/>
            <person name="Peng F."/>
        </authorList>
    </citation>
    <scope>NUCLEOTIDE SEQUENCE [LARGE SCALE GENOMIC DNA]</scope>
    <source>
        <strain evidence="4">R3-44</strain>
    </source>
</reference>
<evidence type="ECO:0000256" key="1">
    <source>
        <dbReference type="PROSITE-ProRule" id="PRU00169"/>
    </source>
</evidence>
<dbReference type="GO" id="GO:0000160">
    <property type="term" value="P:phosphorelay signal transduction system"/>
    <property type="evidence" value="ECO:0007669"/>
    <property type="project" value="InterPro"/>
</dbReference>
<dbReference type="PROSITE" id="PS50110">
    <property type="entry name" value="RESPONSE_REGULATORY"/>
    <property type="match status" value="1"/>
</dbReference>
<dbReference type="KEGG" id="cari:FNU76_02900"/>
<feature type="domain" description="Response regulatory" evidence="2">
    <location>
        <begin position="8"/>
        <end position="135"/>
    </location>
</feature>
<dbReference type="PANTHER" id="PTHR44520">
    <property type="entry name" value="RESPONSE REGULATOR RCP1-RELATED"/>
    <property type="match status" value="1"/>
</dbReference>
<dbReference type="EMBL" id="CP041730">
    <property type="protein sequence ID" value="QDQ25386.1"/>
    <property type="molecule type" value="Genomic_DNA"/>
</dbReference>
<gene>
    <name evidence="3" type="ORF">FNU76_02900</name>
</gene>
<evidence type="ECO:0000259" key="2">
    <source>
        <dbReference type="PROSITE" id="PS50110"/>
    </source>
</evidence>
<dbReference type="InterPro" id="IPR011006">
    <property type="entry name" value="CheY-like_superfamily"/>
</dbReference>
<proteinExistence type="predicted"/>
<dbReference type="OrthoDB" id="9812490at2"/>
<dbReference type="SUPFAM" id="SSF52172">
    <property type="entry name" value="CheY-like"/>
    <property type="match status" value="1"/>
</dbReference>
<dbReference type="SMART" id="SM00448">
    <property type="entry name" value="REC"/>
    <property type="match status" value="1"/>
</dbReference>
<dbReference type="CDD" id="cd17557">
    <property type="entry name" value="REC_Rcp-like"/>
    <property type="match status" value="1"/>
</dbReference>